<evidence type="ECO:0000259" key="3">
    <source>
        <dbReference type="Pfam" id="PF21098"/>
    </source>
</evidence>
<sequence>MTLHSKSLYNLTQVRTHVENVRLTDRISSRKAALGTLYLTATHVIFVENVLETRKETWVLHSQISSIEKQATTATGCPLLIRCKNFQIIQFIIPQERDCHDVYISLIRLARPAIPSNSLVPALRECRTSGGE</sequence>
<evidence type="ECO:0000313" key="4">
    <source>
        <dbReference type="Ensembl" id="ENSSPUP00000022134.1"/>
    </source>
</evidence>
<evidence type="ECO:0000256" key="2">
    <source>
        <dbReference type="ARBA" id="ARBA00022801"/>
    </source>
</evidence>
<protein>
    <recommendedName>
        <fullName evidence="3">MTMR6-9 GRAM domain-containing protein</fullName>
    </recommendedName>
</protein>
<dbReference type="AlphaFoldDB" id="A0A8D0HPJ0"/>
<dbReference type="PANTHER" id="PTHR10807">
    <property type="entry name" value="MYOTUBULARIN-RELATED"/>
    <property type="match status" value="1"/>
</dbReference>
<dbReference type="InterPro" id="IPR048994">
    <property type="entry name" value="PH-GRAM_MTMR6-9"/>
</dbReference>
<dbReference type="PANTHER" id="PTHR10807:SF35">
    <property type="entry name" value="MYOTUBULARIN-RELATED PROTEIN 7"/>
    <property type="match status" value="1"/>
</dbReference>
<dbReference type="SUPFAM" id="SSF50729">
    <property type="entry name" value="PH domain-like"/>
    <property type="match status" value="1"/>
</dbReference>
<reference evidence="4" key="2">
    <citation type="submission" date="2025-09" db="UniProtKB">
        <authorList>
            <consortium name="Ensembl"/>
        </authorList>
    </citation>
    <scope>IDENTIFICATION</scope>
</reference>
<evidence type="ECO:0000313" key="5">
    <source>
        <dbReference type="Proteomes" id="UP000694392"/>
    </source>
</evidence>
<dbReference type="Proteomes" id="UP000694392">
    <property type="component" value="Unplaced"/>
</dbReference>
<dbReference type="Ensembl" id="ENSSPUT00000023585.1">
    <property type="protein sequence ID" value="ENSSPUP00000022134.1"/>
    <property type="gene ID" value="ENSSPUG00000016997.1"/>
</dbReference>
<accession>A0A8D0HPJ0</accession>
<dbReference type="GO" id="GO:0106018">
    <property type="term" value="F:phosphatidylinositol-3,5-bisphosphate phosphatase activity"/>
    <property type="evidence" value="ECO:0007669"/>
    <property type="project" value="TreeGrafter"/>
</dbReference>
<keyword evidence="5" id="KW-1185">Reference proteome</keyword>
<keyword evidence="2" id="KW-0378">Hydrolase</keyword>
<dbReference type="Pfam" id="PF21098">
    <property type="entry name" value="PH-GRAM_MTMR6-like"/>
    <property type="match status" value="1"/>
</dbReference>
<dbReference type="GO" id="GO:0005737">
    <property type="term" value="C:cytoplasm"/>
    <property type="evidence" value="ECO:0007669"/>
    <property type="project" value="TreeGrafter"/>
</dbReference>
<proteinExistence type="inferred from homology"/>
<reference evidence="4" key="1">
    <citation type="submission" date="2025-08" db="UniProtKB">
        <authorList>
            <consortium name="Ensembl"/>
        </authorList>
    </citation>
    <scope>IDENTIFICATION</scope>
</reference>
<dbReference type="InterPro" id="IPR030564">
    <property type="entry name" value="Myotubularin"/>
</dbReference>
<dbReference type="GeneTree" id="ENSGT00940000155777"/>
<dbReference type="Gene3D" id="2.30.29.30">
    <property type="entry name" value="Pleckstrin-homology domain (PH domain)/Phosphotyrosine-binding domain (PTB)"/>
    <property type="match status" value="1"/>
</dbReference>
<feature type="domain" description="MTMR6-9 GRAM" evidence="3">
    <location>
        <begin position="18"/>
        <end position="109"/>
    </location>
</feature>
<dbReference type="GO" id="GO:0004438">
    <property type="term" value="F:phosphatidylinositol-3-phosphate phosphatase activity"/>
    <property type="evidence" value="ECO:0007669"/>
    <property type="project" value="TreeGrafter"/>
</dbReference>
<organism evidence="4 5">
    <name type="scientific">Sphenodon punctatus</name>
    <name type="common">Tuatara</name>
    <name type="synonym">Hatteria punctata</name>
    <dbReference type="NCBI Taxonomy" id="8508"/>
    <lineage>
        <taxon>Eukaryota</taxon>
        <taxon>Metazoa</taxon>
        <taxon>Chordata</taxon>
        <taxon>Craniata</taxon>
        <taxon>Vertebrata</taxon>
        <taxon>Euteleostomi</taxon>
        <taxon>Lepidosauria</taxon>
        <taxon>Sphenodontia</taxon>
        <taxon>Sphenodontidae</taxon>
        <taxon>Sphenodon</taxon>
    </lineage>
</organism>
<dbReference type="InterPro" id="IPR011993">
    <property type="entry name" value="PH-like_dom_sf"/>
</dbReference>
<comment type="similarity">
    <text evidence="1">Belongs to the protein-tyrosine phosphatase family. Non-receptor class myotubularin subfamily.</text>
</comment>
<evidence type="ECO:0000256" key="1">
    <source>
        <dbReference type="ARBA" id="ARBA00007471"/>
    </source>
</evidence>
<name>A0A8D0HPJ0_SPHPU</name>
<dbReference type="GO" id="GO:0046856">
    <property type="term" value="P:phosphatidylinositol dephosphorylation"/>
    <property type="evidence" value="ECO:0007669"/>
    <property type="project" value="TreeGrafter"/>
</dbReference>
<dbReference type="FunFam" id="2.30.29.30:FF:000135">
    <property type="entry name" value="Myotubularin related protein 6"/>
    <property type="match status" value="1"/>
</dbReference>